<proteinExistence type="predicted"/>
<dbReference type="PANTHER" id="PTHR30055:SF234">
    <property type="entry name" value="HTH-TYPE TRANSCRIPTIONAL REGULATOR BETI"/>
    <property type="match status" value="1"/>
</dbReference>
<dbReference type="InterPro" id="IPR050109">
    <property type="entry name" value="HTH-type_TetR-like_transc_reg"/>
</dbReference>
<dbReference type="AlphaFoldDB" id="A0A0F0LWB6"/>
<evidence type="ECO:0000256" key="3">
    <source>
        <dbReference type="ARBA" id="ARBA00023163"/>
    </source>
</evidence>
<comment type="caution">
    <text evidence="6">The sequence shown here is derived from an EMBL/GenBank/DDBJ whole genome shotgun (WGS) entry which is preliminary data.</text>
</comment>
<dbReference type="SUPFAM" id="SSF46689">
    <property type="entry name" value="Homeodomain-like"/>
    <property type="match status" value="1"/>
</dbReference>
<dbReference type="STRING" id="400772.RR49_00859"/>
<feature type="DNA-binding region" description="H-T-H motif" evidence="4">
    <location>
        <begin position="41"/>
        <end position="60"/>
    </location>
</feature>
<evidence type="ECO:0000256" key="1">
    <source>
        <dbReference type="ARBA" id="ARBA00023015"/>
    </source>
</evidence>
<dbReference type="OrthoDB" id="3192968at2"/>
<dbReference type="PROSITE" id="PS50977">
    <property type="entry name" value="HTH_TETR_2"/>
    <property type="match status" value="1"/>
</dbReference>
<evidence type="ECO:0000313" key="6">
    <source>
        <dbReference type="EMBL" id="KJL37799.1"/>
    </source>
</evidence>
<keyword evidence="2 4" id="KW-0238">DNA-binding</keyword>
<accession>A0A0F0LWB6</accession>
<keyword evidence="3" id="KW-0804">Transcription</keyword>
<gene>
    <name evidence="6" type="ORF">RR49_00859</name>
</gene>
<dbReference type="InterPro" id="IPR001647">
    <property type="entry name" value="HTH_TetR"/>
</dbReference>
<organism evidence="6 7">
    <name type="scientific">Microbacterium ginsengisoli</name>
    <dbReference type="NCBI Taxonomy" id="400772"/>
    <lineage>
        <taxon>Bacteria</taxon>
        <taxon>Bacillati</taxon>
        <taxon>Actinomycetota</taxon>
        <taxon>Actinomycetes</taxon>
        <taxon>Micrococcales</taxon>
        <taxon>Microbacteriaceae</taxon>
        <taxon>Microbacterium</taxon>
    </lineage>
</organism>
<keyword evidence="7" id="KW-1185">Reference proteome</keyword>
<evidence type="ECO:0000256" key="4">
    <source>
        <dbReference type="PROSITE-ProRule" id="PRU00335"/>
    </source>
</evidence>
<name>A0A0F0LWB6_9MICO</name>
<dbReference type="GO" id="GO:0000976">
    <property type="term" value="F:transcription cis-regulatory region binding"/>
    <property type="evidence" value="ECO:0007669"/>
    <property type="project" value="TreeGrafter"/>
</dbReference>
<dbReference type="PRINTS" id="PR00455">
    <property type="entry name" value="HTHTETR"/>
</dbReference>
<dbReference type="RefSeq" id="WP_048809259.1">
    <property type="nucleotide sequence ID" value="NZ_JYIY01000065.1"/>
</dbReference>
<dbReference type="PANTHER" id="PTHR30055">
    <property type="entry name" value="HTH-TYPE TRANSCRIPTIONAL REGULATOR RUTR"/>
    <property type="match status" value="1"/>
</dbReference>
<dbReference type="EMBL" id="JYIY01000065">
    <property type="protein sequence ID" value="KJL37799.1"/>
    <property type="molecule type" value="Genomic_DNA"/>
</dbReference>
<dbReference type="InterPro" id="IPR009057">
    <property type="entry name" value="Homeodomain-like_sf"/>
</dbReference>
<dbReference type="PATRIC" id="fig|400772.4.peg.888"/>
<reference evidence="6 7" key="1">
    <citation type="submission" date="2015-02" db="EMBL/GenBank/DDBJ databases">
        <title>Draft genome sequences of ten Microbacterium spp. with emphasis on heavy metal contaminated environments.</title>
        <authorList>
            <person name="Corretto E."/>
        </authorList>
    </citation>
    <scope>NUCLEOTIDE SEQUENCE [LARGE SCALE GENOMIC DNA]</scope>
    <source>
        <strain evidence="6 7">DSM 18659</strain>
    </source>
</reference>
<feature type="domain" description="HTH tetR-type" evidence="5">
    <location>
        <begin position="19"/>
        <end position="78"/>
    </location>
</feature>
<protein>
    <submittedName>
        <fullName evidence="6">Bacterial regulatory protein, tetR family</fullName>
    </submittedName>
</protein>
<evidence type="ECO:0000313" key="7">
    <source>
        <dbReference type="Proteomes" id="UP000033451"/>
    </source>
</evidence>
<evidence type="ECO:0000256" key="2">
    <source>
        <dbReference type="ARBA" id="ARBA00023125"/>
    </source>
</evidence>
<dbReference type="GO" id="GO:0003700">
    <property type="term" value="F:DNA-binding transcription factor activity"/>
    <property type="evidence" value="ECO:0007669"/>
    <property type="project" value="TreeGrafter"/>
</dbReference>
<dbReference type="Gene3D" id="1.10.357.10">
    <property type="entry name" value="Tetracycline Repressor, domain 2"/>
    <property type="match status" value="1"/>
</dbReference>
<sequence>MSSSAKDAARPNRGRAAGPANRAALLAAAREVFGEQGLSAPLSAVARRAGVGQGSLYRHFPTRTALAAAVFDENLDEVEQFVAASGTGLTALFDVVCAQAVVSTAMIDLVEADRHDPDVERLGARFAAIVGRLVLTERETGALASHVDVDDVLLAVGMIATVLARSDEDERAALATRGRAIFARAFRPAASSDAR</sequence>
<dbReference type="Pfam" id="PF00440">
    <property type="entry name" value="TetR_N"/>
    <property type="match status" value="1"/>
</dbReference>
<evidence type="ECO:0000259" key="5">
    <source>
        <dbReference type="PROSITE" id="PS50977"/>
    </source>
</evidence>
<keyword evidence="1" id="KW-0805">Transcription regulation</keyword>
<dbReference type="Proteomes" id="UP000033451">
    <property type="component" value="Unassembled WGS sequence"/>
</dbReference>